<evidence type="ECO:0000256" key="3">
    <source>
        <dbReference type="ARBA" id="ARBA00022723"/>
    </source>
</evidence>
<evidence type="ECO:0000259" key="7">
    <source>
        <dbReference type="SMART" id="SM00829"/>
    </source>
</evidence>
<keyword evidence="3 6" id="KW-0479">Metal-binding</keyword>
<protein>
    <submittedName>
        <fullName evidence="8">Alcohol dehydrogenase catalytic domain-containing protein</fullName>
    </submittedName>
</protein>
<dbReference type="PANTHER" id="PTHR43161:SF23">
    <property type="entry name" value="(R,R)-BUTANEDIOL DEHYDROGENASE-RELATED"/>
    <property type="match status" value="1"/>
</dbReference>
<dbReference type="InterPro" id="IPR036291">
    <property type="entry name" value="NAD(P)-bd_dom_sf"/>
</dbReference>
<dbReference type="Gene3D" id="3.40.50.720">
    <property type="entry name" value="NAD(P)-binding Rossmann-like Domain"/>
    <property type="match status" value="1"/>
</dbReference>
<dbReference type="GO" id="GO:0000721">
    <property type="term" value="F:(R,R)-butanediol dehydrogenase activity"/>
    <property type="evidence" value="ECO:0007669"/>
    <property type="project" value="TreeGrafter"/>
</dbReference>
<dbReference type="PROSITE" id="PS00059">
    <property type="entry name" value="ADH_ZINC"/>
    <property type="match status" value="1"/>
</dbReference>
<gene>
    <name evidence="8" type="ORF">F5544_30720</name>
</gene>
<comment type="similarity">
    <text evidence="2 6">Belongs to the zinc-containing alcohol dehydrogenase family.</text>
</comment>
<evidence type="ECO:0000256" key="2">
    <source>
        <dbReference type="ARBA" id="ARBA00008072"/>
    </source>
</evidence>
<reference evidence="8 9" key="1">
    <citation type="journal article" date="2019" name="ACS Chem. Biol.">
        <title>Identification and Mobilization of a Cryptic Antibiotic Biosynthesis Gene Locus from a Human-Pathogenic Nocardia Isolate.</title>
        <authorList>
            <person name="Herisse M."/>
            <person name="Ishida K."/>
            <person name="Porter J.L."/>
            <person name="Howden B."/>
            <person name="Hertweck C."/>
            <person name="Stinear T.P."/>
            <person name="Pidot S.J."/>
        </authorList>
    </citation>
    <scope>NUCLEOTIDE SEQUENCE [LARGE SCALE GENOMIC DNA]</scope>
    <source>
        <strain evidence="8 9">AUSMDU00012717</strain>
    </source>
</reference>
<dbReference type="InterPro" id="IPR002328">
    <property type="entry name" value="ADH_Zn_CS"/>
</dbReference>
<organism evidence="8 9">
    <name type="scientific">Nocardia arthritidis</name>
    <dbReference type="NCBI Taxonomy" id="228602"/>
    <lineage>
        <taxon>Bacteria</taxon>
        <taxon>Bacillati</taxon>
        <taxon>Actinomycetota</taxon>
        <taxon>Actinomycetes</taxon>
        <taxon>Mycobacteriales</taxon>
        <taxon>Nocardiaceae</taxon>
        <taxon>Nocardia</taxon>
    </lineage>
</organism>
<evidence type="ECO:0000256" key="5">
    <source>
        <dbReference type="ARBA" id="ARBA00023002"/>
    </source>
</evidence>
<dbReference type="GO" id="GO:0005737">
    <property type="term" value="C:cytoplasm"/>
    <property type="evidence" value="ECO:0007669"/>
    <property type="project" value="TreeGrafter"/>
</dbReference>
<dbReference type="Pfam" id="PF00107">
    <property type="entry name" value="ADH_zinc_N"/>
    <property type="match status" value="1"/>
</dbReference>
<dbReference type="GO" id="GO:0008270">
    <property type="term" value="F:zinc ion binding"/>
    <property type="evidence" value="ECO:0007669"/>
    <property type="project" value="InterPro"/>
</dbReference>
<dbReference type="AlphaFoldDB" id="A0A6G9YLN6"/>
<dbReference type="SUPFAM" id="SSF50129">
    <property type="entry name" value="GroES-like"/>
    <property type="match status" value="1"/>
</dbReference>
<dbReference type="KEGG" id="nah:F5544_30720"/>
<comment type="cofactor">
    <cofactor evidence="1 6">
        <name>Zn(2+)</name>
        <dbReference type="ChEBI" id="CHEBI:29105"/>
    </cofactor>
</comment>
<dbReference type="SUPFAM" id="SSF51735">
    <property type="entry name" value="NAD(P)-binding Rossmann-fold domains"/>
    <property type="match status" value="1"/>
</dbReference>
<dbReference type="GO" id="GO:0034079">
    <property type="term" value="P:butanediol biosynthetic process"/>
    <property type="evidence" value="ECO:0007669"/>
    <property type="project" value="TreeGrafter"/>
</dbReference>
<dbReference type="PANTHER" id="PTHR43161">
    <property type="entry name" value="SORBITOL DEHYDROGENASE"/>
    <property type="match status" value="1"/>
</dbReference>
<dbReference type="Pfam" id="PF08240">
    <property type="entry name" value="ADH_N"/>
    <property type="match status" value="1"/>
</dbReference>
<evidence type="ECO:0000313" key="8">
    <source>
        <dbReference type="EMBL" id="QIS13987.1"/>
    </source>
</evidence>
<dbReference type="EMBL" id="CP046172">
    <property type="protein sequence ID" value="QIS13987.1"/>
    <property type="molecule type" value="Genomic_DNA"/>
</dbReference>
<evidence type="ECO:0000256" key="6">
    <source>
        <dbReference type="RuleBase" id="RU361277"/>
    </source>
</evidence>
<dbReference type="Proteomes" id="UP000503540">
    <property type="component" value="Chromosome"/>
</dbReference>
<evidence type="ECO:0000256" key="1">
    <source>
        <dbReference type="ARBA" id="ARBA00001947"/>
    </source>
</evidence>
<keyword evidence="4 6" id="KW-0862">Zinc</keyword>
<sequence>MACRKSRDILFPPRRQLNPASPHQCNRIRGKETTVRALVLHGPKDLRLDDVPEPELRPGTVKIKVEWAGICGSDLHIYGRGPVGSSMTGKPHPITGEVGRILGHEFAGRITEVATDVAGFGPGDSVAVEPILYDGTCVWCRRGDYNLCDKMGFVGLDGWGGGFSEYVVLPAHMAHQLPTTMGTDLGALVEPLSVAWSAVRRSGIRAGDTALVIGAGPVGLALLLCLRAAGARFVAISQPAGTRGERAVAFGADLVLDPRTEDVAARVREQTDGLGVHVSFDTAGSKSTLDTALAAIRKRGRAVNLALWEHPVEIDPMPMLLGETSYTASNAYGAGIYRDVIAAMADGRLDATQMITERIALDNAVTDGFHMLLDGGIASQVKVLVHP</sequence>
<proteinExistence type="inferred from homology"/>
<feature type="domain" description="Enoyl reductase (ER)" evidence="7">
    <location>
        <begin position="42"/>
        <end position="385"/>
    </location>
</feature>
<dbReference type="InterPro" id="IPR013154">
    <property type="entry name" value="ADH-like_N"/>
</dbReference>
<evidence type="ECO:0000313" key="9">
    <source>
        <dbReference type="Proteomes" id="UP000503540"/>
    </source>
</evidence>
<keyword evidence="9" id="KW-1185">Reference proteome</keyword>
<dbReference type="InterPro" id="IPR013149">
    <property type="entry name" value="ADH-like_C"/>
</dbReference>
<name>A0A6G9YLN6_9NOCA</name>
<dbReference type="CDD" id="cd08233">
    <property type="entry name" value="butanediol_DH_like"/>
    <property type="match status" value="1"/>
</dbReference>
<dbReference type="InterPro" id="IPR011032">
    <property type="entry name" value="GroES-like_sf"/>
</dbReference>
<keyword evidence="5" id="KW-0560">Oxidoreductase</keyword>
<evidence type="ECO:0000256" key="4">
    <source>
        <dbReference type="ARBA" id="ARBA00022833"/>
    </source>
</evidence>
<dbReference type="InterPro" id="IPR020843">
    <property type="entry name" value="ER"/>
</dbReference>
<accession>A0A6G9YLN6</accession>
<dbReference type="Gene3D" id="3.90.180.10">
    <property type="entry name" value="Medium-chain alcohol dehydrogenases, catalytic domain"/>
    <property type="match status" value="1"/>
</dbReference>
<dbReference type="SMART" id="SM00829">
    <property type="entry name" value="PKS_ER"/>
    <property type="match status" value="1"/>
</dbReference>